<dbReference type="Gene3D" id="3.40.640.10">
    <property type="entry name" value="Type I PLP-dependent aspartate aminotransferase-like (Major domain)"/>
    <property type="match status" value="1"/>
</dbReference>
<proteinExistence type="inferred from homology"/>
<dbReference type="InterPro" id="IPR015422">
    <property type="entry name" value="PyrdxlP-dep_Trfase_small"/>
</dbReference>
<dbReference type="InterPro" id="IPR004838">
    <property type="entry name" value="NHTrfase_class1_PyrdxlP-BS"/>
</dbReference>
<keyword evidence="3 4" id="KW-0808">Transferase</keyword>
<organism evidence="6 7">
    <name type="scientific">Leptospirillum ferrodiazotrophum</name>
    <dbReference type="NCBI Taxonomy" id="412449"/>
    <lineage>
        <taxon>Bacteria</taxon>
        <taxon>Pseudomonadati</taxon>
        <taxon>Nitrospirota</taxon>
        <taxon>Nitrospiria</taxon>
        <taxon>Nitrospirales</taxon>
        <taxon>Nitrospiraceae</taxon>
        <taxon>Leptospirillum</taxon>
    </lineage>
</organism>
<dbReference type="NCBIfam" id="NF006756">
    <property type="entry name" value="PRK09276.1"/>
    <property type="match status" value="1"/>
</dbReference>
<evidence type="ECO:0000256" key="4">
    <source>
        <dbReference type="RuleBase" id="RU000481"/>
    </source>
</evidence>
<dbReference type="InterPro" id="IPR015424">
    <property type="entry name" value="PyrdxlP-dep_Trfase"/>
</dbReference>
<comment type="cofactor">
    <cofactor evidence="1 4">
        <name>pyridoxal 5'-phosphate</name>
        <dbReference type="ChEBI" id="CHEBI:597326"/>
    </cofactor>
</comment>
<dbReference type="Pfam" id="PF00155">
    <property type="entry name" value="Aminotran_1_2"/>
    <property type="match status" value="1"/>
</dbReference>
<dbReference type="GO" id="GO:0008483">
    <property type="term" value="F:transaminase activity"/>
    <property type="evidence" value="ECO:0007669"/>
    <property type="project" value="UniProtKB-KW"/>
</dbReference>
<dbReference type="CDD" id="cd00609">
    <property type="entry name" value="AAT_like"/>
    <property type="match status" value="1"/>
</dbReference>
<dbReference type="AlphaFoldDB" id="C6HWT7"/>
<sequence length="393" mass="42973">MDAKTRFAKRITSLPPYLFARIDEKKREALSRGVDLINLGIGDPDTPTLSPIVESAKIAVTRPEHHQYPSYEGMLSFRKAVADWYRRRFGVTLDPATEVVGLIGSKEGIGHLPLAFVDPGDVVLIPEPGYPVYHAGTLFAGGESYFMPILEQNGFMPDLDRIPEAVYRRTKIMFLNYPNNPTGALATDAFFEKAIGLAARYGFILAHDAAYSEIYYDGKAPKSFLSYPGAKEVGIEFHSLSKTYNMTGWRVGFAVGNPSVLSGLLKVKSNLDSGIFQALQEASITALELPDSDLDALRSLYQVRRDVLVPGLNRVGLRAFAPGASFYLWAAIPKGMTSEQASLALLEKTGIVATPGNGFGPSGEGYVRFALTVGPDRLKEAVERIRTQRLFGA</sequence>
<accession>C6HWT7</accession>
<gene>
    <name evidence="6" type="ORF">UBAL3_82700012</name>
</gene>
<dbReference type="Gene3D" id="3.90.1150.10">
    <property type="entry name" value="Aspartate Aminotransferase, domain 1"/>
    <property type="match status" value="1"/>
</dbReference>
<evidence type="ECO:0000313" key="6">
    <source>
        <dbReference type="EMBL" id="EES52897.1"/>
    </source>
</evidence>
<dbReference type="InterPro" id="IPR004839">
    <property type="entry name" value="Aminotransferase_I/II_large"/>
</dbReference>
<dbReference type="EMBL" id="GG693871">
    <property type="protein sequence ID" value="EES52897.1"/>
    <property type="molecule type" value="Genomic_DNA"/>
</dbReference>
<dbReference type="InterPro" id="IPR015421">
    <property type="entry name" value="PyrdxlP-dep_Trfase_major"/>
</dbReference>
<dbReference type="EC" id="2.6.1.-" evidence="4"/>
<dbReference type="GO" id="GO:0030170">
    <property type="term" value="F:pyridoxal phosphate binding"/>
    <property type="evidence" value="ECO:0007669"/>
    <property type="project" value="InterPro"/>
</dbReference>
<evidence type="ECO:0000313" key="7">
    <source>
        <dbReference type="Proteomes" id="UP000009374"/>
    </source>
</evidence>
<dbReference type="SUPFAM" id="SSF53383">
    <property type="entry name" value="PLP-dependent transferases"/>
    <property type="match status" value="1"/>
</dbReference>
<dbReference type="PROSITE" id="PS00105">
    <property type="entry name" value="AA_TRANSFER_CLASS_1"/>
    <property type="match status" value="1"/>
</dbReference>
<comment type="similarity">
    <text evidence="4">Belongs to the class-I pyridoxal-phosphate-dependent aminotransferase family.</text>
</comment>
<dbReference type="PANTHER" id="PTHR42832:SF3">
    <property type="entry name" value="L-GLUTAMINE--4-(METHYLSULFANYL)-2-OXOBUTANOATE AMINOTRANSFERASE"/>
    <property type="match status" value="1"/>
</dbReference>
<keyword evidence="2 4" id="KW-0032">Aminotransferase</keyword>
<dbReference type="PANTHER" id="PTHR42832">
    <property type="entry name" value="AMINO ACID AMINOTRANSFERASE"/>
    <property type="match status" value="1"/>
</dbReference>
<feature type="domain" description="Aminotransferase class I/classII large" evidence="5">
    <location>
        <begin position="35"/>
        <end position="385"/>
    </location>
</feature>
<protein>
    <recommendedName>
        <fullName evidence="4">Aminotransferase</fullName>
        <ecNumber evidence="4">2.6.1.-</ecNumber>
    </recommendedName>
</protein>
<evidence type="ECO:0000256" key="1">
    <source>
        <dbReference type="ARBA" id="ARBA00001933"/>
    </source>
</evidence>
<name>C6HWT7_9BACT</name>
<keyword evidence="7" id="KW-1185">Reference proteome</keyword>
<dbReference type="InterPro" id="IPR050881">
    <property type="entry name" value="LL-DAP_aminotransferase"/>
</dbReference>
<dbReference type="Proteomes" id="UP000009374">
    <property type="component" value="Unassembled WGS sequence"/>
</dbReference>
<evidence type="ECO:0000256" key="3">
    <source>
        <dbReference type="ARBA" id="ARBA00022679"/>
    </source>
</evidence>
<evidence type="ECO:0000256" key="2">
    <source>
        <dbReference type="ARBA" id="ARBA00022576"/>
    </source>
</evidence>
<evidence type="ECO:0000259" key="5">
    <source>
        <dbReference type="Pfam" id="PF00155"/>
    </source>
</evidence>
<reference evidence="6 7" key="1">
    <citation type="journal article" date="2009" name="Appl. Environ. Microbiol.">
        <title>Community genomic and proteomic analyses of chemoautotrophic iron-oxidizing "Leptospirillum rubarum" (Group II) and "Leptospirillum ferrodiazotrophum" (Group III) bacteria in acid mine drainage biofilms.</title>
        <authorList>
            <person name="Goltsman D.S."/>
            <person name="Denef V.J."/>
            <person name="Singer S.W."/>
            <person name="VerBerkmoes N.C."/>
            <person name="Lefsrud M."/>
            <person name="Mueller R.S."/>
            <person name="Dick G.J."/>
            <person name="Sun C.L."/>
            <person name="Wheeler K.E."/>
            <person name="Zemla A."/>
            <person name="Baker B.J."/>
            <person name="Hauser L."/>
            <person name="Land M."/>
            <person name="Shah M.B."/>
            <person name="Thelen M.P."/>
            <person name="Hettich R.L."/>
            <person name="Banfield J.F."/>
        </authorList>
    </citation>
    <scope>NUCLEOTIDE SEQUENCE [LARGE SCALE GENOMIC DNA]</scope>
</reference>